<dbReference type="SUPFAM" id="SSF101738">
    <property type="entry name" value="SspB-like"/>
    <property type="match status" value="1"/>
</dbReference>
<dbReference type="InterPro" id="IPR007481">
    <property type="entry name" value="SspB"/>
</dbReference>
<feature type="compositionally biased region" description="Low complexity" evidence="1">
    <location>
        <begin position="124"/>
        <end position="133"/>
    </location>
</feature>
<name>A0A5M6I4S7_9HYPH</name>
<accession>A0A5M6I4S7</accession>
<evidence type="ECO:0000313" key="3">
    <source>
        <dbReference type="Proteomes" id="UP000323886"/>
    </source>
</evidence>
<gene>
    <name evidence="2" type="ORF">F1193_02975</name>
</gene>
<dbReference type="Proteomes" id="UP000323886">
    <property type="component" value="Unassembled WGS sequence"/>
</dbReference>
<comment type="caution">
    <text evidence="2">The sequence shown here is derived from an EMBL/GenBank/DDBJ whole genome shotgun (WGS) entry which is preliminary data.</text>
</comment>
<dbReference type="EMBL" id="VWPL01000003">
    <property type="protein sequence ID" value="KAA5603203.1"/>
    <property type="molecule type" value="Genomic_DNA"/>
</dbReference>
<keyword evidence="3" id="KW-1185">Reference proteome</keyword>
<reference evidence="2 3" key="1">
    <citation type="submission" date="2019-09" db="EMBL/GenBank/DDBJ databases">
        <title>Draft Whole-Genome sequence of Blastochloris sulfoviridis DSM 729.</title>
        <authorList>
            <person name="Meyer T.E."/>
            <person name="Kyndt J.A."/>
        </authorList>
    </citation>
    <scope>NUCLEOTIDE SEQUENCE [LARGE SCALE GENOMIC DNA]</scope>
    <source>
        <strain evidence="2 3">DSM 729</strain>
    </source>
</reference>
<organism evidence="2 3">
    <name type="scientific">Blastochloris sulfoviridis</name>
    <dbReference type="NCBI Taxonomy" id="50712"/>
    <lineage>
        <taxon>Bacteria</taxon>
        <taxon>Pseudomonadati</taxon>
        <taxon>Pseudomonadota</taxon>
        <taxon>Alphaproteobacteria</taxon>
        <taxon>Hyphomicrobiales</taxon>
        <taxon>Blastochloridaceae</taxon>
        <taxon>Blastochloris</taxon>
    </lineage>
</organism>
<protein>
    <submittedName>
        <fullName evidence="2">Stringent starvation protein B</fullName>
    </submittedName>
</protein>
<dbReference type="RefSeq" id="WP_150096182.1">
    <property type="nucleotide sequence ID" value="NZ_VWPL01000003.1"/>
</dbReference>
<evidence type="ECO:0000256" key="1">
    <source>
        <dbReference type="SAM" id="MobiDB-lite"/>
    </source>
</evidence>
<feature type="region of interest" description="Disordered" evidence="1">
    <location>
        <begin position="124"/>
        <end position="196"/>
    </location>
</feature>
<feature type="compositionally biased region" description="Basic and acidic residues" evidence="1">
    <location>
        <begin position="134"/>
        <end position="147"/>
    </location>
</feature>
<dbReference type="Gene3D" id="2.30.30.220">
    <property type="entry name" value="SspB-like"/>
    <property type="match status" value="1"/>
</dbReference>
<dbReference type="OrthoDB" id="9800412at2"/>
<dbReference type="AlphaFoldDB" id="A0A5M6I4S7"/>
<dbReference type="Pfam" id="PF04386">
    <property type="entry name" value="SspB"/>
    <property type="match status" value="1"/>
</dbReference>
<sequence length="196" mass="21433">MTVDHIRYDLLAQDALRGVVRRVLQDVMRDGLPGEHHFYIAFDTRAPGVRLSPRLLERYPEEMTIILQHQFWDLSVSDYGFEVGLSFAGIPERLFVPFSALKGFFDPSVQFGLQFEVVDDAAASAEPGAEGAEAEPRPATETLEGRPRGSVPVTGVPQALPAHEAGETPIGQDTGTGEGQNEGGATIVRLDTFRKK</sequence>
<dbReference type="InterPro" id="IPR036760">
    <property type="entry name" value="SspB-like_sf"/>
</dbReference>
<evidence type="ECO:0000313" key="2">
    <source>
        <dbReference type="EMBL" id="KAA5603203.1"/>
    </source>
</evidence>
<proteinExistence type="predicted"/>